<comment type="caution">
    <text evidence="1">The sequence shown here is derived from an EMBL/GenBank/DDBJ whole genome shotgun (WGS) entry which is preliminary data.</text>
</comment>
<proteinExistence type="predicted"/>
<dbReference type="AlphaFoldDB" id="A0ABD2NMB1"/>
<accession>A0ABD2NMB1</accession>
<name>A0ABD2NMB1_9CUCU</name>
<gene>
    <name evidence="1" type="ORF">HHI36_017379</name>
</gene>
<sequence length="114" mass="12956">MDVGNPIMAELIVIITCRIPTNGYRPKVTSDRPLNFEISQEKNRRGDGSEDDDDDLCVVYKLIISNAARDRREGRLIGVTRPHLPPFKPDVYNYFLLTFSVLAYGIPCRVPCSR</sequence>
<dbReference type="EMBL" id="JABFTP020000124">
    <property type="protein sequence ID" value="KAL3279873.1"/>
    <property type="molecule type" value="Genomic_DNA"/>
</dbReference>
<dbReference type="Proteomes" id="UP001516400">
    <property type="component" value="Unassembled WGS sequence"/>
</dbReference>
<evidence type="ECO:0000313" key="2">
    <source>
        <dbReference type="Proteomes" id="UP001516400"/>
    </source>
</evidence>
<protein>
    <submittedName>
        <fullName evidence="1">Uncharacterized protein</fullName>
    </submittedName>
</protein>
<organism evidence="1 2">
    <name type="scientific">Cryptolaemus montrouzieri</name>
    <dbReference type="NCBI Taxonomy" id="559131"/>
    <lineage>
        <taxon>Eukaryota</taxon>
        <taxon>Metazoa</taxon>
        <taxon>Ecdysozoa</taxon>
        <taxon>Arthropoda</taxon>
        <taxon>Hexapoda</taxon>
        <taxon>Insecta</taxon>
        <taxon>Pterygota</taxon>
        <taxon>Neoptera</taxon>
        <taxon>Endopterygota</taxon>
        <taxon>Coleoptera</taxon>
        <taxon>Polyphaga</taxon>
        <taxon>Cucujiformia</taxon>
        <taxon>Coccinelloidea</taxon>
        <taxon>Coccinellidae</taxon>
        <taxon>Scymninae</taxon>
        <taxon>Scymnini</taxon>
        <taxon>Cryptolaemus</taxon>
    </lineage>
</organism>
<evidence type="ECO:0000313" key="1">
    <source>
        <dbReference type="EMBL" id="KAL3279873.1"/>
    </source>
</evidence>
<reference evidence="1 2" key="1">
    <citation type="journal article" date="2021" name="BMC Biol.">
        <title>Horizontally acquired antibacterial genes associated with adaptive radiation of ladybird beetles.</title>
        <authorList>
            <person name="Li H.S."/>
            <person name="Tang X.F."/>
            <person name="Huang Y.H."/>
            <person name="Xu Z.Y."/>
            <person name="Chen M.L."/>
            <person name="Du X.Y."/>
            <person name="Qiu B.Y."/>
            <person name="Chen P.T."/>
            <person name="Zhang W."/>
            <person name="Slipinski A."/>
            <person name="Escalona H.E."/>
            <person name="Waterhouse R.M."/>
            <person name="Zwick A."/>
            <person name="Pang H."/>
        </authorList>
    </citation>
    <scope>NUCLEOTIDE SEQUENCE [LARGE SCALE GENOMIC DNA]</scope>
    <source>
        <strain evidence="1">SYSU2018</strain>
    </source>
</reference>
<keyword evidence="2" id="KW-1185">Reference proteome</keyword>